<comment type="similarity">
    <text evidence="1">Belongs to the peptidase S51 family.</text>
</comment>
<reference evidence="6" key="1">
    <citation type="journal article" date="2019" name="Int. J. Syst. Evol. Microbiol.">
        <title>The Global Catalogue of Microorganisms (GCM) 10K type strain sequencing project: providing services to taxonomists for standard genome sequencing and annotation.</title>
        <authorList>
            <consortium name="The Broad Institute Genomics Platform"/>
            <consortium name="The Broad Institute Genome Sequencing Center for Infectious Disease"/>
            <person name="Wu L."/>
            <person name="Ma J."/>
        </authorList>
    </citation>
    <scope>NUCLEOTIDE SEQUENCE [LARGE SCALE GENOMIC DNA]</scope>
    <source>
        <strain evidence="6">CGMCC 4.7400</strain>
    </source>
</reference>
<keyword evidence="6" id="KW-1185">Reference proteome</keyword>
<dbReference type="Proteomes" id="UP001597023">
    <property type="component" value="Unassembled WGS sequence"/>
</dbReference>
<dbReference type="SUPFAM" id="SSF52317">
    <property type="entry name" value="Class I glutamine amidotransferase-like"/>
    <property type="match status" value="1"/>
</dbReference>
<protein>
    <submittedName>
        <fullName evidence="5">Type 1 glutamine amidotransferase-like domain-containing protein</fullName>
    </submittedName>
</protein>
<dbReference type="Pfam" id="PF03575">
    <property type="entry name" value="Peptidase_S51"/>
    <property type="match status" value="1"/>
</dbReference>
<name>A0ABW2W034_9ACTN</name>
<dbReference type="Gene3D" id="3.40.50.880">
    <property type="match status" value="1"/>
</dbReference>
<evidence type="ECO:0000313" key="6">
    <source>
        <dbReference type="Proteomes" id="UP001597023"/>
    </source>
</evidence>
<proteinExistence type="inferred from homology"/>
<sequence>MNFLLTASGLRNDTLRDALRDMLGKPFGAANVVYVPTASVAEPGDHGWFVEDMNRLYGLGWREFDVLGLNGLPRRLVLDRLLHADVIYVEGGNQYHLARSITGNGLADGFLEALRDRVYVGVSAGSMIFSRHLTEASADVIGDTKDLHVLGATTLKPPFGLFDWYLKPHLYSPSFPERDDAWADRIAARADFPIYFVDDDTAVRVRDGEVDVITEGRWRFHPVT</sequence>
<dbReference type="InterPro" id="IPR029062">
    <property type="entry name" value="Class_I_gatase-like"/>
</dbReference>
<dbReference type="EMBL" id="JBHTEB010000001">
    <property type="protein sequence ID" value="MFD0312885.1"/>
    <property type="molecule type" value="Genomic_DNA"/>
</dbReference>
<dbReference type="PANTHER" id="PTHR20842">
    <property type="entry name" value="PROTEASE S51 ALPHA-ASPARTYL DIPEPTIDASE"/>
    <property type="match status" value="1"/>
</dbReference>
<dbReference type="PANTHER" id="PTHR20842:SF0">
    <property type="entry name" value="ALPHA-ASPARTYL DIPEPTIDASE"/>
    <property type="match status" value="1"/>
</dbReference>
<comment type="caution">
    <text evidence="5">The sequence shown here is derived from an EMBL/GenBank/DDBJ whole genome shotgun (WGS) entry which is preliminary data.</text>
</comment>
<keyword evidence="3" id="KW-0378">Hydrolase</keyword>
<evidence type="ECO:0000256" key="2">
    <source>
        <dbReference type="ARBA" id="ARBA00022670"/>
    </source>
</evidence>
<evidence type="ECO:0000256" key="3">
    <source>
        <dbReference type="ARBA" id="ARBA00022801"/>
    </source>
</evidence>
<evidence type="ECO:0000313" key="5">
    <source>
        <dbReference type="EMBL" id="MFD0312885.1"/>
    </source>
</evidence>
<evidence type="ECO:0000256" key="1">
    <source>
        <dbReference type="ARBA" id="ARBA00006534"/>
    </source>
</evidence>
<keyword evidence="4" id="KW-0720">Serine protease</keyword>
<keyword evidence="2" id="KW-0645">Protease</keyword>
<dbReference type="RefSeq" id="WP_381604466.1">
    <property type="nucleotide sequence ID" value="NZ_JBHTEB010000001.1"/>
</dbReference>
<accession>A0ABW2W034</accession>
<evidence type="ECO:0000256" key="4">
    <source>
        <dbReference type="ARBA" id="ARBA00022825"/>
    </source>
</evidence>
<gene>
    <name evidence="5" type="ORF">ACFQZ6_01290</name>
</gene>
<organism evidence="5 6">
    <name type="scientific">Streptomyces flavalbus</name>
    <dbReference type="NCBI Taxonomy" id="2665155"/>
    <lineage>
        <taxon>Bacteria</taxon>
        <taxon>Bacillati</taxon>
        <taxon>Actinomycetota</taxon>
        <taxon>Actinomycetes</taxon>
        <taxon>Kitasatosporales</taxon>
        <taxon>Streptomycetaceae</taxon>
        <taxon>Streptomyces</taxon>
    </lineage>
</organism>
<dbReference type="CDD" id="cd03146">
    <property type="entry name" value="GAT1_Peptidase_E"/>
    <property type="match status" value="1"/>
</dbReference>
<dbReference type="InterPro" id="IPR005320">
    <property type="entry name" value="Peptidase_S51"/>
</dbReference>